<dbReference type="Pfam" id="PF13584">
    <property type="entry name" value="BatD"/>
    <property type="match status" value="3"/>
</dbReference>
<keyword evidence="2" id="KW-1133">Transmembrane helix</keyword>
<evidence type="ECO:0000256" key="1">
    <source>
        <dbReference type="SAM" id="MobiDB-lite"/>
    </source>
</evidence>
<comment type="caution">
    <text evidence="3">The sequence shown here is derived from an EMBL/GenBank/DDBJ whole genome shotgun (WGS) entry which is preliminary data.</text>
</comment>
<accession>A0A066ZR98</accession>
<dbReference type="PANTHER" id="PTHR40940:SF1">
    <property type="entry name" value="PROTEIN BATD"/>
    <property type="match status" value="1"/>
</dbReference>
<evidence type="ECO:0000313" key="4">
    <source>
        <dbReference type="Proteomes" id="UP000027341"/>
    </source>
</evidence>
<evidence type="ECO:0000313" key="3">
    <source>
        <dbReference type="EMBL" id="KDN96027.1"/>
    </source>
</evidence>
<dbReference type="PANTHER" id="PTHR40940">
    <property type="entry name" value="PROTEIN BATD-RELATED"/>
    <property type="match status" value="1"/>
</dbReference>
<dbReference type="STRING" id="28885.EI16_06995"/>
<name>A0A066ZR98_HYDMR</name>
<dbReference type="InterPro" id="IPR025738">
    <property type="entry name" value="BatD"/>
</dbReference>
<keyword evidence="2" id="KW-0812">Transmembrane</keyword>
<dbReference type="EMBL" id="JMIU01000001">
    <property type="protein sequence ID" value="KDN96027.1"/>
    <property type="molecule type" value="Genomic_DNA"/>
</dbReference>
<sequence length="578" mass="65165">MVKINNETNGETMAMRFVQPYSNMAARMLLAVAVLMTLFTLNAYASDKTLSVSTDRQKVEMGDVMDLVVQTNFQTFDDLDLSPLKDQFKVLGTQRSTNVSIVNGNYQALTRWDISITPKQIGELMIPPLTVDGIDSQPYKLSVSPMTQAGKQGVSFLESSISTHKAYVQQQVIYTLKYYHLGRFIDGSIRPPIFKDAINKQLKNQVNYQKDINGQRYEVYEWSWAFYPQKSGTLTIPPEQFDGRLQYRGAIKMIRNNSKPITLTIMPQNANYPKDKTWLPTPNLTLTQDWQMPNSLRVGDSITRTIRLQAQNLMSSQLPDISLEDQAGFHVYPDDPKLSDQEVDSGINSAKTVKMAIVPLEAGKITLPSITINWWNTQTEKMETATLPAKTLDVLPALKPRTNLTPLTPQNKPVNQEVSHETSDKVLGTARLWQGITAAFALLWLMTAVLYWRERQKKVSVGPNLMTSMDGTGQSANAQRLHPSLEHICTLSMEGNAKGVYQAFNQWSQEFPVKAQAFLAINENASLLNRLKGHLFHQEALDKNLLPSFCQALKASENQQTKESKQQEGRQLDPIYPE</sequence>
<feature type="compositionally biased region" description="Basic and acidic residues" evidence="1">
    <location>
        <begin position="560"/>
        <end position="571"/>
    </location>
</feature>
<dbReference type="AlphaFoldDB" id="A0A066ZR98"/>
<evidence type="ECO:0008006" key="5">
    <source>
        <dbReference type="Google" id="ProtNLM"/>
    </source>
</evidence>
<reference evidence="3 4" key="1">
    <citation type="submission" date="2014-04" db="EMBL/GenBank/DDBJ databases">
        <title>Draft genome sequence of Hydrogenovibrio marinus MH-110, a model organism for aerobic H2 metabolism.</title>
        <authorList>
            <person name="Cha H.J."/>
            <person name="Jo B.H."/>
            <person name="Hwang B.H."/>
        </authorList>
    </citation>
    <scope>NUCLEOTIDE SEQUENCE [LARGE SCALE GENOMIC DNA]</scope>
    <source>
        <strain evidence="3 4">MH-110</strain>
    </source>
</reference>
<feature type="region of interest" description="Disordered" evidence="1">
    <location>
        <begin position="557"/>
        <end position="578"/>
    </location>
</feature>
<evidence type="ECO:0000256" key="2">
    <source>
        <dbReference type="SAM" id="Phobius"/>
    </source>
</evidence>
<protein>
    <recommendedName>
        <fullName evidence="5">Protein BatD</fullName>
    </recommendedName>
</protein>
<keyword evidence="4" id="KW-1185">Reference proteome</keyword>
<proteinExistence type="predicted"/>
<feature type="transmembrane region" description="Helical" evidence="2">
    <location>
        <begin position="432"/>
        <end position="452"/>
    </location>
</feature>
<organism evidence="3 4">
    <name type="scientific">Hydrogenovibrio marinus</name>
    <dbReference type="NCBI Taxonomy" id="28885"/>
    <lineage>
        <taxon>Bacteria</taxon>
        <taxon>Pseudomonadati</taxon>
        <taxon>Pseudomonadota</taxon>
        <taxon>Gammaproteobacteria</taxon>
        <taxon>Thiotrichales</taxon>
        <taxon>Piscirickettsiaceae</taxon>
        <taxon>Hydrogenovibrio</taxon>
    </lineage>
</organism>
<gene>
    <name evidence="3" type="ORF">EI16_06995</name>
</gene>
<dbReference type="Proteomes" id="UP000027341">
    <property type="component" value="Unassembled WGS sequence"/>
</dbReference>
<dbReference type="RefSeq" id="WP_029911323.1">
    <property type="nucleotide sequence ID" value="NZ_AP020335.1"/>
</dbReference>
<keyword evidence="2" id="KW-0472">Membrane</keyword>